<name>A0A171KX70_9BURK</name>
<sequence length="179" mass="19789">MALSATIYKVDVNVADNDRAYYGSHSLTLARHPSETDERLMVRLLAYALNADTDENLRFTRGLSEADEPELWRLDLTGAVQAWIEVGTPDERRILKACGRADEVIIYAYGRNAPLWWSGVRNKLRKAEGKLRVYLLPADATASLATLARRGMTLNINIQDGAAWVSAEAGEATVEITPA</sequence>
<dbReference type="PANTHER" id="PTHR38784:SF1">
    <property type="entry name" value="SUCROSE PHOSPHORYLASE"/>
    <property type="match status" value="1"/>
</dbReference>
<evidence type="ECO:0000313" key="1">
    <source>
        <dbReference type="EMBL" id="KKO73487.1"/>
    </source>
</evidence>
<dbReference type="Pfam" id="PF07152">
    <property type="entry name" value="YaeQ"/>
    <property type="match status" value="1"/>
</dbReference>
<dbReference type="PANTHER" id="PTHR38784">
    <property type="entry name" value="SUCROSE PHOSPHORYLASE"/>
    <property type="match status" value="1"/>
</dbReference>
<evidence type="ECO:0000313" key="2">
    <source>
        <dbReference type="Proteomes" id="UP000078084"/>
    </source>
</evidence>
<dbReference type="InterPro" id="IPR009822">
    <property type="entry name" value="YaeQ"/>
</dbReference>
<keyword evidence="2" id="KW-1185">Reference proteome</keyword>
<dbReference type="CDD" id="cd22368">
    <property type="entry name" value="YaeQ-like"/>
    <property type="match status" value="1"/>
</dbReference>
<dbReference type="SMART" id="SM01322">
    <property type="entry name" value="YaeQ"/>
    <property type="match status" value="1"/>
</dbReference>
<dbReference type="SUPFAM" id="SSF52980">
    <property type="entry name" value="Restriction endonuclease-like"/>
    <property type="match status" value="1"/>
</dbReference>
<dbReference type="RefSeq" id="WP_068367805.1">
    <property type="nucleotide sequence ID" value="NZ_CBCSEB010000002.1"/>
</dbReference>
<dbReference type="Proteomes" id="UP000078084">
    <property type="component" value="Unassembled WGS sequence"/>
</dbReference>
<dbReference type="InterPro" id="IPR038590">
    <property type="entry name" value="YaeQ_sf"/>
</dbReference>
<gene>
    <name evidence="1" type="ORF">AAV32_02940</name>
</gene>
<reference evidence="1 2" key="1">
    <citation type="submission" date="2015-04" db="EMBL/GenBank/DDBJ databases">
        <title>Genome sequence of Kerstersia gyiorum CG1.</title>
        <authorList>
            <person name="Greninger A.L."/>
            <person name="Kozyreva V."/>
            <person name="Chaturvedi V."/>
        </authorList>
    </citation>
    <scope>NUCLEOTIDE SEQUENCE [LARGE SCALE GENOMIC DNA]</scope>
    <source>
        <strain evidence="1 2">CG1</strain>
    </source>
</reference>
<dbReference type="InterPro" id="IPR011335">
    <property type="entry name" value="Restrct_endonuc-II-like"/>
</dbReference>
<dbReference type="PIRSF" id="PIRSF011484">
    <property type="entry name" value="YaeQ"/>
    <property type="match status" value="1"/>
</dbReference>
<protein>
    <recommendedName>
        <fullName evidence="3">YaeQ family protein</fullName>
    </recommendedName>
</protein>
<comment type="caution">
    <text evidence="1">The sequence shown here is derived from an EMBL/GenBank/DDBJ whole genome shotgun (WGS) entry which is preliminary data.</text>
</comment>
<dbReference type="AlphaFoldDB" id="A0A171KX70"/>
<dbReference type="PATRIC" id="fig|206506.3.peg.646"/>
<proteinExistence type="predicted"/>
<dbReference type="EMBL" id="LBNE01000001">
    <property type="protein sequence ID" value="KKO73487.1"/>
    <property type="molecule type" value="Genomic_DNA"/>
</dbReference>
<dbReference type="STRING" id="206506.AAV32_02940"/>
<evidence type="ECO:0008006" key="3">
    <source>
        <dbReference type="Google" id="ProtNLM"/>
    </source>
</evidence>
<dbReference type="Gene3D" id="3.10.640.10">
    <property type="entry name" value="Restriction endonuclease-like alpha-beta roll domain"/>
    <property type="match status" value="1"/>
</dbReference>
<accession>A0A171KX70</accession>
<organism evidence="1 2">
    <name type="scientific">Kerstersia gyiorum</name>
    <dbReference type="NCBI Taxonomy" id="206506"/>
    <lineage>
        <taxon>Bacteria</taxon>
        <taxon>Pseudomonadati</taxon>
        <taxon>Pseudomonadota</taxon>
        <taxon>Betaproteobacteria</taxon>
        <taxon>Burkholderiales</taxon>
        <taxon>Alcaligenaceae</taxon>
        <taxon>Kerstersia</taxon>
    </lineage>
</organism>